<evidence type="ECO:0000256" key="6">
    <source>
        <dbReference type="ARBA" id="ARBA00023235"/>
    </source>
</evidence>
<feature type="binding site" evidence="7">
    <location>
        <position position="209"/>
    </location>
    <ligand>
        <name>substrate</name>
    </ligand>
</feature>
<dbReference type="GO" id="GO:0006096">
    <property type="term" value="P:glycolytic process"/>
    <property type="evidence" value="ECO:0007669"/>
    <property type="project" value="UniProtKB-UniRule"/>
</dbReference>
<dbReference type="EC" id="5.3.1.1" evidence="7 8"/>
<dbReference type="InterPro" id="IPR013785">
    <property type="entry name" value="Aldolase_TIM"/>
</dbReference>
<dbReference type="InterPro" id="IPR020861">
    <property type="entry name" value="Triosephosphate_isomerase_AS"/>
</dbReference>
<comment type="pathway">
    <text evidence="1 7 8">Carbohydrate degradation; glycolysis; D-glyceraldehyde 3-phosphate from glycerone phosphate: step 1/1.</text>
</comment>
<evidence type="ECO:0000256" key="1">
    <source>
        <dbReference type="ARBA" id="ARBA00004680"/>
    </source>
</evidence>
<reference evidence="9" key="1">
    <citation type="submission" date="2021-04" db="EMBL/GenBank/DDBJ databases">
        <authorList>
            <person name="Rodrigo-Torres L."/>
            <person name="Arahal R. D."/>
            <person name="Lucena T."/>
        </authorList>
    </citation>
    <scope>NUCLEOTIDE SEQUENCE</scope>
    <source>
        <strain evidence="9">AS29M-1</strain>
    </source>
</reference>
<dbReference type="PROSITE" id="PS00171">
    <property type="entry name" value="TIM_1"/>
    <property type="match status" value="1"/>
</dbReference>
<keyword evidence="3 7" id="KW-0312">Gluconeogenesis</keyword>
<dbReference type="NCBIfam" id="TIGR00419">
    <property type="entry name" value="tim"/>
    <property type="match status" value="1"/>
</dbReference>
<keyword evidence="5 7" id="KW-0324">Glycolysis</keyword>
<evidence type="ECO:0000256" key="2">
    <source>
        <dbReference type="ARBA" id="ARBA00007422"/>
    </source>
</evidence>
<proteinExistence type="inferred from homology"/>
<evidence type="ECO:0000256" key="3">
    <source>
        <dbReference type="ARBA" id="ARBA00022432"/>
    </source>
</evidence>
<dbReference type="FunFam" id="3.20.20.70:FF:000016">
    <property type="entry name" value="Triosephosphate isomerase"/>
    <property type="match status" value="1"/>
</dbReference>
<feature type="active site" description="Proton acceptor" evidence="7">
    <location>
        <position position="164"/>
    </location>
</feature>
<dbReference type="AlphaFoldDB" id="A0A916JPM2"/>
<dbReference type="PANTHER" id="PTHR21139:SF42">
    <property type="entry name" value="TRIOSEPHOSPHATE ISOMERASE"/>
    <property type="match status" value="1"/>
</dbReference>
<accession>A0A916JPM2</accession>
<dbReference type="InterPro" id="IPR000652">
    <property type="entry name" value="Triosephosphate_isomerase"/>
</dbReference>
<gene>
    <name evidence="7 9" type="primary">tpiA</name>
    <name evidence="9" type="ORF">CRYO30217_02470</name>
</gene>
<comment type="pathway">
    <text evidence="7 8">Carbohydrate biosynthesis; gluconeogenesis.</text>
</comment>
<dbReference type="HAMAP" id="MF_00147_B">
    <property type="entry name" value="TIM_B"/>
    <property type="match status" value="1"/>
</dbReference>
<comment type="subunit">
    <text evidence="7 8">Homodimer.</text>
</comment>
<evidence type="ECO:0000256" key="8">
    <source>
        <dbReference type="RuleBase" id="RU363013"/>
    </source>
</evidence>
<comment type="catalytic activity">
    <reaction evidence="7 8">
        <text>D-glyceraldehyde 3-phosphate = dihydroxyacetone phosphate</text>
        <dbReference type="Rhea" id="RHEA:18585"/>
        <dbReference type="ChEBI" id="CHEBI:57642"/>
        <dbReference type="ChEBI" id="CHEBI:59776"/>
        <dbReference type="EC" id="5.3.1.1"/>
    </reaction>
</comment>
<dbReference type="Gene3D" id="3.20.20.70">
    <property type="entry name" value="Aldolase class I"/>
    <property type="match status" value="1"/>
</dbReference>
<comment type="function">
    <text evidence="7">Involved in the gluconeogenesis. Catalyzes stereospecifically the conversion of dihydroxyacetone phosphate (DHAP) to D-glyceraldehyde-3-phosphate (G3P).</text>
</comment>
<feature type="active site" description="Electrophile" evidence="7">
    <location>
        <position position="92"/>
    </location>
</feature>
<dbReference type="RefSeq" id="WP_258542699.1">
    <property type="nucleotide sequence ID" value="NZ_OU015584.1"/>
</dbReference>
<comment type="similarity">
    <text evidence="2 7 8">Belongs to the triosephosphate isomerase family.</text>
</comment>
<dbReference type="GO" id="GO:0004807">
    <property type="term" value="F:triose-phosphate isomerase activity"/>
    <property type="evidence" value="ECO:0007669"/>
    <property type="project" value="UniProtKB-UniRule"/>
</dbReference>
<evidence type="ECO:0000256" key="5">
    <source>
        <dbReference type="ARBA" id="ARBA00023152"/>
    </source>
</evidence>
<dbReference type="SUPFAM" id="SSF51351">
    <property type="entry name" value="Triosephosphate isomerase (TIM)"/>
    <property type="match status" value="1"/>
</dbReference>
<dbReference type="GO" id="GO:0006094">
    <property type="term" value="P:gluconeogenesis"/>
    <property type="evidence" value="ECO:0007669"/>
    <property type="project" value="UniProtKB-UniRule"/>
</dbReference>
<dbReference type="GO" id="GO:0046166">
    <property type="term" value="P:glyceraldehyde-3-phosphate biosynthetic process"/>
    <property type="evidence" value="ECO:0007669"/>
    <property type="project" value="TreeGrafter"/>
</dbReference>
<dbReference type="KEGG" id="ptan:CRYO30217_02470"/>
<sequence length="246" mass="26468">MARKIVAGNWKMNMLADDGQQLIQEIVKGAAEVDCELIVCPAAPFLQSFSMLKGNVKIGAQNVSAFDNGAYTGEWSAAMLKSIAVNYAIVGHSERRSLFGETDDQVNAKVHKLLADGIKPIVCCGETLEQREEKLEKEVVKLQLVKALDGLTEESLENIVVAYEPVWAIGTGVTASAEQAQEMHAFIRSTLVKLFGDRATEIPLLYGGSCKPANAKELFACEDIDGGLIGGASLKSESFLAIAQSF</sequence>
<evidence type="ECO:0000256" key="7">
    <source>
        <dbReference type="HAMAP-Rule" id="MF_00147"/>
    </source>
</evidence>
<evidence type="ECO:0000256" key="4">
    <source>
        <dbReference type="ARBA" id="ARBA00022490"/>
    </source>
</evidence>
<keyword evidence="6 7" id="KW-0413">Isomerase</keyword>
<name>A0A916JPM2_9FLAO</name>
<dbReference type="InterPro" id="IPR035990">
    <property type="entry name" value="TIM_sf"/>
</dbReference>
<evidence type="ECO:0000313" key="9">
    <source>
        <dbReference type="EMBL" id="CAG5084459.1"/>
    </source>
</evidence>
<feature type="binding site" evidence="7">
    <location>
        <begin position="9"/>
        <end position="11"/>
    </location>
    <ligand>
        <name>substrate</name>
    </ligand>
</feature>
<dbReference type="PROSITE" id="PS51440">
    <property type="entry name" value="TIM_2"/>
    <property type="match status" value="1"/>
</dbReference>
<feature type="binding site" evidence="7">
    <location>
        <begin position="230"/>
        <end position="231"/>
    </location>
    <ligand>
        <name>substrate</name>
    </ligand>
</feature>
<dbReference type="InterPro" id="IPR022896">
    <property type="entry name" value="TrioseP_Isoase_bac/euk"/>
</dbReference>
<organism evidence="9 10">
    <name type="scientific">Parvicella tangerina</name>
    <dbReference type="NCBI Taxonomy" id="2829795"/>
    <lineage>
        <taxon>Bacteria</taxon>
        <taxon>Pseudomonadati</taxon>
        <taxon>Bacteroidota</taxon>
        <taxon>Flavobacteriia</taxon>
        <taxon>Flavobacteriales</taxon>
        <taxon>Parvicellaceae</taxon>
        <taxon>Parvicella</taxon>
    </lineage>
</organism>
<dbReference type="Proteomes" id="UP000683507">
    <property type="component" value="Chromosome"/>
</dbReference>
<dbReference type="GO" id="GO:0005829">
    <property type="term" value="C:cytosol"/>
    <property type="evidence" value="ECO:0007669"/>
    <property type="project" value="TreeGrafter"/>
</dbReference>
<keyword evidence="10" id="KW-1185">Reference proteome</keyword>
<dbReference type="CDD" id="cd00311">
    <property type="entry name" value="TIM"/>
    <property type="match status" value="1"/>
</dbReference>
<dbReference type="EMBL" id="OU015584">
    <property type="protein sequence ID" value="CAG5084459.1"/>
    <property type="molecule type" value="Genomic_DNA"/>
</dbReference>
<comment type="subcellular location">
    <subcellularLocation>
        <location evidence="7 8">Cytoplasm</location>
    </subcellularLocation>
</comment>
<keyword evidence="4 7" id="KW-0963">Cytoplasm</keyword>
<evidence type="ECO:0000313" key="10">
    <source>
        <dbReference type="Proteomes" id="UP000683507"/>
    </source>
</evidence>
<feature type="binding site" evidence="7">
    <location>
        <position position="170"/>
    </location>
    <ligand>
        <name>substrate</name>
    </ligand>
</feature>
<dbReference type="GO" id="GO:0019563">
    <property type="term" value="P:glycerol catabolic process"/>
    <property type="evidence" value="ECO:0007669"/>
    <property type="project" value="TreeGrafter"/>
</dbReference>
<protein>
    <recommendedName>
        <fullName evidence="7 8">Triosephosphate isomerase</fullName>
        <shortName evidence="7">TIM</shortName>
        <shortName evidence="7">TPI</shortName>
        <ecNumber evidence="7 8">5.3.1.1</ecNumber>
    </recommendedName>
    <alternativeName>
        <fullName evidence="7">Triose-phosphate isomerase</fullName>
    </alternativeName>
</protein>
<dbReference type="Pfam" id="PF00121">
    <property type="entry name" value="TIM"/>
    <property type="match status" value="1"/>
</dbReference>
<dbReference type="PANTHER" id="PTHR21139">
    <property type="entry name" value="TRIOSEPHOSPHATE ISOMERASE"/>
    <property type="match status" value="1"/>
</dbReference>